<feature type="compositionally biased region" description="Low complexity" evidence="1">
    <location>
        <begin position="9"/>
        <end position="43"/>
    </location>
</feature>
<accession>A0AAN8IWN8</accession>
<organism evidence="2 3">
    <name type="scientific">Patella caerulea</name>
    <name type="common">Rayed Mediterranean limpet</name>
    <dbReference type="NCBI Taxonomy" id="87958"/>
    <lineage>
        <taxon>Eukaryota</taxon>
        <taxon>Metazoa</taxon>
        <taxon>Spiralia</taxon>
        <taxon>Lophotrochozoa</taxon>
        <taxon>Mollusca</taxon>
        <taxon>Gastropoda</taxon>
        <taxon>Patellogastropoda</taxon>
        <taxon>Patelloidea</taxon>
        <taxon>Patellidae</taxon>
        <taxon>Patella</taxon>
    </lineage>
</organism>
<keyword evidence="3" id="KW-1185">Reference proteome</keyword>
<protein>
    <submittedName>
        <fullName evidence="2">Uncharacterized protein</fullName>
    </submittedName>
</protein>
<comment type="caution">
    <text evidence="2">The sequence shown here is derived from an EMBL/GenBank/DDBJ whole genome shotgun (WGS) entry which is preliminary data.</text>
</comment>
<gene>
    <name evidence="2" type="ORF">SNE40_021436</name>
</gene>
<evidence type="ECO:0000256" key="1">
    <source>
        <dbReference type="SAM" id="MobiDB-lite"/>
    </source>
</evidence>
<feature type="region of interest" description="Disordered" evidence="1">
    <location>
        <begin position="1"/>
        <end position="43"/>
    </location>
</feature>
<sequence>MATVKEQVPTTTKLPPTTTKLPSTTTRIPSTTTRIPSTTTRIPPTTTWFRLYRRQPNQRQPNQENAGSVKASFQVIQCLHHLTIMEGQENGTPTRSFTWKIQDLNKFVKIAMKTLVIVTTIETMNLKWAKDVASSLSSHYLAMLAEKLKYLKSRHFAKGVVQEYSSHALVWAKKSHGKRLQDSVKTEFRLQLSTVAKIDTNPPPSPMNITQNLLRDTPKRNTPNKRKLYPPETTHALTFPPIVQLDHPVRPGLYLAHLLHRNAFVDCLSTK</sequence>
<dbReference type="Proteomes" id="UP001347796">
    <property type="component" value="Unassembled WGS sequence"/>
</dbReference>
<evidence type="ECO:0000313" key="3">
    <source>
        <dbReference type="Proteomes" id="UP001347796"/>
    </source>
</evidence>
<evidence type="ECO:0000313" key="2">
    <source>
        <dbReference type="EMBL" id="KAK6167400.1"/>
    </source>
</evidence>
<dbReference type="EMBL" id="JAZGQO010000018">
    <property type="protein sequence ID" value="KAK6167400.1"/>
    <property type="molecule type" value="Genomic_DNA"/>
</dbReference>
<reference evidence="2 3" key="1">
    <citation type="submission" date="2024-01" db="EMBL/GenBank/DDBJ databases">
        <title>The genome of the rayed Mediterranean limpet Patella caerulea (Linnaeus, 1758).</title>
        <authorList>
            <person name="Anh-Thu Weber A."/>
            <person name="Halstead-Nussloch G."/>
        </authorList>
    </citation>
    <scope>NUCLEOTIDE SEQUENCE [LARGE SCALE GENOMIC DNA]</scope>
    <source>
        <strain evidence="2">AATW-2023a</strain>
        <tissue evidence="2">Whole specimen</tissue>
    </source>
</reference>
<dbReference type="AlphaFoldDB" id="A0AAN8IWN8"/>
<proteinExistence type="predicted"/>
<name>A0AAN8IWN8_PATCE</name>